<proteinExistence type="predicted"/>
<sequence length="368" mass="43845">MKNLKKKVMISHVKKFFLFCNLLVIPTVFVSLSSSCWKGLLKEPNKSSEDIENTPPSSPPSSVTPEPKTPTAKVQNQYLTEEMPIPDFYVYETLEKNWEWAKELENIVNKNNPTLSKEERISKIVEIYKKALDKIGYEISDKKTNTIFEKIDSDLDKISKNGLEKDTKYVFQLISDENRLFNDGYLSTILDENDKSRRWLSIYADRALYWKTSPIIFSIIRNYIKLKIIFYEEIRGSYRDDILEKLKNNKNLENIFQQLNQSVSAYIEPINHYSYNEQYVFSNFSPFYKKLYIELINWYNKEIAPLQIKLGLETNNPLTQWQYNKHITKYFYPLINTTIKTNYTTSEIDAFYEEWERKNSIKYSWRIY</sequence>
<gene>
    <name evidence="2" type="ORF">NCTC10166_00314</name>
</gene>
<dbReference type="Proteomes" id="UP000289440">
    <property type="component" value="Chromosome"/>
</dbReference>
<evidence type="ECO:0008006" key="4">
    <source>
        <dbReference type="Google" id="ProtNLM"/>
    </source>
</evidence>
<name>A0A449A534_9BACT</name>
<evidence type="ECO:0000313" key="3">
    <source>
        <dbReference type="Proteomes" id="UP000289440"/>
    </source>
</evidence>
<protein>
    <recommendedName>
        <fullName evidence="4">Lipoprotein</fullName>
    </recommendedName>
</protein>
<keyword evidence="3" id="KW-1185">Reference proteome</keyword>
<reference evidence="2 3" key="1">
    <citation type="submission" date="2019-01" db="EMBL/GenBank/DDBJ databases">
        <authorList>
            <consortium name="Pathogen Informatics"/>
        </authorList>
    </citation>
    <scope>NUCLEOTIDE SEQUENCE [LARGE SCALE GENOMIC DNA]</scope>
    <source>
        <strain evidence="2 3">NCTC10166</strain>
    </source>
</reference>
<feature type="compositionally biased region" description="Low complexity" evidence="1">
    <location>
        <begin position="60"/>
        <end position="71"/>
    </location>
</feature>
<dbReference type="AlphaFoldDB" id="A0A449A534"/>
<organism evidence="2 3">
    <name type="scientific">Mesomycoplasma neurolyticum</name>
    <dbReference type="NCBI Taxonomy" id="2120"/>
    <lineage>
        <taxon>Bacteria</taxon>
        <taxon>Bacillati</taxon>
        <taxon>Mycoplasmatota</taxon>
        <taxon>Mycoplasmoidales</taxon>
        <taxon>Metamycoplasmataceae</taxon>
        <taxon>Mesomycoplasma</taxon>
    </lineage>
</organism>
<dbReference type="RefSeq" id="WP_165001323.1">
    <property type="nucleotide sequence ID" value="NZ_LR214951.1"/>
</dbReference>
<evidence type="ECO:0000256" key="1">
    <source>
        <dbReference type="SAM" id="MobiDB-lite"/>
    </source>
</evidence>
<feature type="region of interest" description="Disordered" evidence="1">
    <location>
        <begin position="45"/>
        <end position="72"/>
    </location>
</feature>
<dbReference type="KEGG" id="mnu:NCTC10166_00314"/>
<dbReference type="EMBL" id="LR214951">
    <property type="protein sequence ID" value="VEU59346.1"/>
    <property type="molecule type" value="Genomic_DNA"/>
</dbReference>
<accession>A0A449A534</accession>
<evidence type="ECO:0000313" key="2">
    <source>
        <dbReference type="EMBL" id="VEU59346.1"/>
    </source>
</evidence>